<gene>
    <name evidence="11" type="ORF">Zmor_003957</name>
</gene>
<dbReference type="SUPFAM" id="SSF52540">
    <property type="entry name" value="P-loop containing nucleoside triphosphate hydrolases"/>
    <property type="match status" value="1"/>
</dbReference>
<protein>
    <recommendedName>
        <fullName evidence="1">RNA helicase</fullName>
        <ecNumber evidence="1">3.6.4.13</ecNumber>
    </recommendedName>
</protein>
<dbReference type="Proteomes" id="UP001168821">
    <property type="component" value="Unassembled WGS sequence"/>
</dbReference>
<dbReference type="InterPro" id="IPR011545">
    <property type="entry name" value="DEAD/DEAH_box_helicase_dom"/>
</dbReference>
<dbReference type="PROSITE" id="PS51194">
    <property type="entry name" value="HELICASE_CTER"/>
    <property type="match status" value="1"/>
</dbReference>
<evidence type="ECO:0000313" key="12">
    <source>
        <dbReference type="Proteomes" id="UP001168821"/>
    </source>
</evidence>
<dbReference type="GO" id="GO:0005524">
    <property type="term" value="F:ATP binding"/>
    <property type="evidence" value="ECO:0007669"/>
    <property type="project" value="UniProtKB-KW"/>
</dbReference>
<evidence type="ECO:0000259" key="8">
    <source>
        <dbReference type="PROSITE" id="PS51192"/>
    </source>
</evidence>
<evidence type="ECO:0000256" key="2">
    <source>
        <dbReference type="ARBA" id="ARBA00022741"/>
    </source>
</evidence>
<feature type="compositionally biased region" description="Basic residues" evidence="7">
    <location>
        <begin position="58"/>
        <end position="79"/>
    </location>
</feature>
<dbReference type="GO" id="GO:0003724">
    <property type="term" value="F:RNA helicase activity"/>
    <property type="evidence" value="ECO:0007669"/>
    <property type="project" value="UniProtKB-EC"/>
</dbReference>
<organism evidence="11 12">
    <name type="scientific">Zophobas morio</name>
    <dbReference type="NCBI Taxonomy" id="2755281"/>
    <lineage>
        <taxon>Eukaryota</taxon>
        <taxon>Metazoa</taxon>
        <taxon>Ecdysozoa</taxon>
        <taxon>Arthropoda</taxon>
        <taxon>Hexapoda</taxon>
        <taxon>Insecta</taxon>
        <taxon>Pterygota</taxon>
        <taxon>Neoptera</taxon>
        <taxon>Endopterygota</taxon>
        <taxon>Coleoptera</taxon>
        <taxon>Polyphaga</taxon>
        <taxon>Cucujiformia</taxon>
        <taxon>Tenebrionidae</taxon>
        <taxon>Zophobas</taxon>
    </lineage>
</organism>
<evidence type="ECO:0000256" key="6">
    <source>
        <dbReference type="PROSITE-ProRule" id="PRU00552"/>
    </source>
</evidence>
<evidence type="ECO:0000259" key="10">
    <source>
        <dbReference type="PROSITE" id="PS51195"/>
    </source>
</evidence>
<feature type="domain" description="Helicase ATP-binding" evidence="8">
    <location>
        <begin position="150"/>
        <end position="327"/>
    </location>
</feature>
<accession>A0AA38HIC0</accession>
<evidence type="ECO:0000256" key="5">
    <source>
        <dbReference type="ARBA" id="ARBA00022840"/>
    </source>
</evidence>
<keyword evidence="5" id="KW-0067">ATP-binding</keyword>
<dbReference type="Pfam" id="PF00271">
    <property type="entry name" value="Helicase_C"/>
    <property type="match status" value="1"/>
</dbReference>
<keyword evidence="4" id="KW-0347">Helicase</keyword>
<proteinExistence type="predicted"/>
<dbReference type="InterPro" id="IPR027417">
    <property type="entry name" value="P-loop_NTPase"/>
</dbReference>
<comment type="caution">
    <text evidence="11">The sequence shown here is derived from an EMBL/GenBank/DDBJ whole genome shotgun (WGS) entry which is preliminary data.</text>
</comment>
<dbReference type="InterPro" id="IPR044742">
    <property type="entry name" value="DEAD/DEAH_RhlB"/>
</dbReference>
<dbReference type="Gene3D" id="3.40.50.300">
    <property type="entry name" value="P-loop containing nucleotide triphosphate hydrolases"/>
    <property type="match status" value="2"/>
</dbReference>
<evidence type="ECO:0000256" key="7">
    <source>
        <dbReference type="SAM" id="MobiDB-lite"/>
    </source>
</evidence>
<evidence type="ECO:0000256" key="3">
    <source>
        <dbReference type="ARBA" id="ARBA00022801"/>
    </source>
</evidence>
<feature type="short sequence motif" description="Q motif" evidence="6">
    <location>
        <begin position="119"/>
        <end position="147"/>
    </location>
</feature>
<evidence type="ECO:0000313" key="11">
    <source>
        <dbReference type="EMBL" id="KAJ3628697.1"/>
    </source>
</evidence>
<dbReference type="InterPro" id="IPR001650">
    <property type="entry name" value="Helicase_C-like"/>
</dbReference>
<feature type="domain" description="DEAD-box RNA helicase Q" evidence="10">
    <location>
        <begin position="119"/>
        <end position="147"/>
    </location>
</feature>
<dbReference type="GO" id="GO:0003676">
    <property type="term" value="F:nucleic acid binding"/>
    <property type="evidence" value="ECO:0007669"/>
    <property type="project" value="InterPro"/>
</dbReference>
<reference evidence="11" key="1">
    <citation type="journal article" date="2023" name="G3 (Bethesda)">
        <title>Whole genome assemblies of Zophobas morio and Tenebrio molitor.</title>
        <authorList>
            <person name="Kaur S."/>
            <person name="Stinson S.A."/>
            <person name="diCenzo G.C."/>
        </authorList>
    </citation>
    <scope>NUCLEOTIDE SEQUENCE</scope>
    <source>
        <strain evidence="11">QUZm001</strain>
    </source>
</reference>
<dbReference type="AlphaFoldDB" id="A0AA38HIC0"/>
<keyword evidence="12" id="KW-1185">Reference proteome</keyword>
<keyword evidence="2" id="KW-0547">Nucleotide-binding</keyword>
<dbReference type="PROSITE" id="PS51192">
    <property type="entry name" value="HELICASE_ATP_BIND_1"/>
    <property type="match status" value="1"/>
</dbReference>
<dbReference type="PANTHER" id="PTHR47959:SF1">
    <property type="entry name" value="ATP-DEPENDENT RNA HELICASE DBPA"/>
    <property type="match status" value="1"/>
</dbReference>
<dbReference type="PANTHER" id="PTHR47959">
    <property type="entry name" value="ATP-DEPENDENT RNA HELICASE RHLE-RELATED"/>
    <property type="match status" value="1"/>
</dbReference>
<dbReference type="SMART" id="SM00487">
    <property type="entry name" value="DEXDc"/>
    <property type="match status" value="1"/>
</dbReference>
<feature type="domain" description="Helicase C-terminal" evidence="9">
    <location>
        <begin position="357"/>
        <end position="494"/>
    </location>
</feature>
<feature type="region of interest" description="Disordered" evidence="7">
    <location>
        <begin position="55"/>
        <end position="91"/>
    </location>
</feature>
<dbReference type="InterPro" id="IPR014001">
    <property type="entry name" value="Helicase_ATP-bd"/>
</dbReference>
<feature type="compositionally biased region" description="Basic and acidic residues" evidence="7">
    <location>
        <begin position="80"/>
        <end position="91"/>
    </location>
</feature>
<sequence>MVTFKHHNKRSHDDLRKSRDDWLARFLIYSMITLKASRKFYRQFAAGLMAHKSIDKSSKKHKKDKHTIGKKKKEKKSKRSKDVEAETWTEGKRLKKSKTSSDFSSAEDEEGVINNEDPSSFNNYCLSPSTIRNLEKKGIKTLFPIQQCCFNHIYEGKDLVGRARTGTGKTLAFSLPIIERLEPSHEYGRKARVLVLTPTRELAKQVAEDFISIGTFLKTLCIYGGVPYEPQETALRKGVDVVVGTPGRILDHIERKTLILDNLKFICLDEADQMLDIGFKDSMEAILKVAAPYGNKEKTYQMLLFSATLPTWVHKTTQKYMNIDKVTVDLVKDEVQKTSTLIEHVAIRCPYYAREKAIRDVIMVYSGKKGRTIIFVSTKREANQLNSSSVLNQECQPLHGDIPQAQREATMKGFRDGQFRVLIATDVAARGLDIANVDVVINCEPPKDSDTYVHRSGRTGRAGQRGLCVTFYKSNQEGAIKLIEKQTGFLKYFF</sequence>
<dbReference type="InterPro" id="IPR014014">
    <property type="entry name" value="RNA_helicase_DEAD_Q_motif"/>
</dbReference>
<dbReference type="EC" id="3.6.4.13" evidence="1"/>
<dbReference type="EMBL" id="JALNTZ010001118">
    <property type="protein sequence ID" value="KAJ3628697.1"/>
    <property type="molecule type" value="Genomic_DNA"/>
</dbReference>
<name>A0AA38HIC0_9CUCU</name>
<dbReference type="CDD" id="cd00268">
    <property type="entry name" value="DEADc"/>
    <property type="match status" value="1"/>
</dbReference>
<dbReference type="InterPro" id="IPR050079">
    <property type="entry name" value="DEAD_box_RNA_helicase"/>
</dbReference>
<evidence type="ECO:0000256" key="1">
    <source>
        <dbReference type="ARBA" id="ARBA00012552"/>
    </source>
</evidence>
<dbReference type="GO" id="GO:0016787">
    <property type="term" value="F:hydrolase activity"/>
    <property type="evidence" value="ECO:0007669"/>
    <property type="project" value="UniProtKB-KW"/>
</dbReference>
<evidence type="ECO:0000256" key="4">
    <source>
        <dbReference type="ARBA" id="ARBA00022806"/>
    </source>
</evidence>
<dbReference type="PROSITE" id="PS51195">
    <property type="entry name" value="Q_MOTIF"/>
    <property type="match status" value="1"/>
</dbReference>
<evidence type="ECO:0000259" key="9">
    <source>
        <dbReference type="PROSITE" id="PS51194"/>
    </source>
</evidence>
<dbReference type="CDD" id="cd18787">
    <property type="entry name" value="SF2_C_DEAD"/>
    <property type="match status" value="1"/>
</dbReference>
<dbReference type="Pfam" id="PF00270">
    <property type="entry name" value="DEAD"/>
    <property type="match status" value="1"/>
</dbReference>
<keyword evidence="3" id="KW-0378">Hydrolase</keyword>
<dbReference type="SMART" id="SM00490">
    <property type="entry name" value="HELICc"/>
    <property type="match status" value="1"/>
</dbReference>
<dbReference type="GO" id="GO:0005829">
    <property type="term" value="C:cytosol"/>
    <property type="evidence" value="ECO:0007669"/>
    <property type="project" value="TreeGrafter"/>
</dbReference>